<keyword evidence="4 5" id="KW-0378">Hydrolase</keyword>
<dbReference type="PANTHER" id="PTHR47268:SF4">
    <property type="entry name" value="ACYLPHOSPHATASE"/>
    <property type="match status" value="1"/>
</dbReference>
<dbReference type="RefSeq" id="WP_014810690.1">
    <property type="nucleotide sequence ID" value="NC_018025.1"/>
</dbReference>
<accession>I4C7L1</accession>
<dbReference type="AlphaFoldDB" id="I4C7L1"/>
<dbReference type="Proteomes" id="UP000006055">
    <property type="component" value="Chromosome"/>
</dbReference>
<dbReference type="HOGENOM" id="CLU_141932_3_2_7"/>
<dbReference type="eggNOG" id="COG1254">
    <property type="taxonomic scope" value="Bacteria"/>
</dbReference>
<dbReference type="InterPro" id="IPR017968">
    <property type="entry name" value="Acylphosphatase_CS"/>
</dbReference>
<evidence type="ECO:0000256" key="4">
    <source>
        <dbReference type="PROSITE-ProRule" id="PRU00520"/>
    </source>
</evidence>
<evidence type="ECO:0000256" key="6">
    <source>
        <dbReference type="RuleBase" id="RU004168"/>
    </source>
</evidence>
<evidence type="ECO:0000256" key="3">
    <source>
        <dbReference type="ARBA" id="ARBA00047645"/>
    </source>
</evidence>
<dbReference type="STRING" id="706587.Desti_2883"/>
<keyword evidence="9" id="KW-1185">Reference proteome</keyword>
<proteinExistence type="inferred from homology"/>
<dbReference type="GO" id="GO:0003998">
    <property type="term" value="F:acylphosphatase activity"/>
    <property type="evidence" value="ECO:0007669"/>
    <property type="project" value="UniProtKB-EC"/>
</dbReference>
<dbReference type="OrthoDB" id="5295388at2"/>
<feature type="active site" evidence="4">
    <location>
        <position position="37"/>
    </location>
</feature>
<protein>
    <recommendedName>
        <fullName evidence="2 4">Acylphosphatase</fullName>
        <ecNumber evidence="2 4">3.6.1.7</ecNumber>
    </recommendedName>
</protein>
<comment type="catalytic activity">
    <reaction evidence="3 4 5">
        <text>an acyl phosphate + H2O = a carboxylate + phosphate + H(+)</text>
        <dbReference type="Rhea" id="RHEA:14965"/>
        <dbReference type="ChEBI" id="CHEBI:15377"/>
        <dbReference type="ChEBI" id="CHEBI:15378"/>
        <dbReference type="ChEBI" id="CHEBI:29067"/>
        <dbReference type="ChEBI" id="CHEBI:43474"/>
        <dbReference type="ChEBI" id="CHEBI:59918"/>
        <dbReference type="EC" id="3.6.1.7"/>
    </reaction>
</comment>
<dbReference type="InterPro" id="IPR020456">
    <property type="entry name" value="Acylphosphatase"/>
</dbReference>
<evidence type="ECO:0000259" key="7">
    <source>
        <dbReference type="PROSITE" id="PS51160"/>
    </source>
</evidence>
<dbReference type="EMBL" id="CP003360">
    <property type="protein sequence ID" value="AFM25552.1"/>
    <property type="molecule type" value="Genomic_DNA"/>
</dbReference>
<dbReference type="KEGG" id="dti:Desti_2883"/>
<dbReference type="NCBIfam" id="NF011016">
    <property type="entry name" value="PRK14444.1"/>
    <property type="match status" value="1"/>
</dbReference>
<dbReference type="EC" id="3.6.1.7" evidence="2 4"/>
<dbReference type="Pfam" id="PF00708">
    <property type="entry name" value="Acylphosphatase"/>
    <property type="match status" value="1"/>
</dbReference>
<evidence type="ECO:0000256" key="5">
    <source>
        <dbReference type="RuleBase" id="RU000553"/>
    </source>
</evidence>
<organism evidence="8 9">
    <name type="scientific">Desulfomonile tiedjei (strain ATCC 49306 / DSM 6799 / DCB-1)</name>
    <dbReference type="NCBI Taxonomy" id="706587"/>
    <lineage>
        <taxon>Bacteria</taxon>
        <taxon>Pseudomonadati</taxon>
        <taxon>Thermodesulfobacteriota</taxon>
        <taxon>Desulfomonilia</taxon>
        <taxon>Desulfomonilales</taxon>
        <taxon>Desulfomonilaceae</taxon>
        <taxon>Desulfomonile</taxon>
    </lineage>
</organism>
<feature type="active site" evidence="4">
    <location>
        <position position="19"/>
    </location>
</feature>
<evidence type="ECO:0000313" key="9">
    <source>
        <dbReference type="Proteomes" id="UP000006055"/>
    </source>
</evidence>
<evidence type="ECO:0000313" key="8">
    <source>
        <dbReference type="EMBL" id="AFM25552.1"/>
    </source>
</evidence>
<dbReference type="SUPFAM" id="SSF54975">
    <property type="entry name" value="Acylphosphatase/BLUF domain-like"/>
    <property type="match status" value="1"/>
</dbReference>
<dbReference type="PROSITE" id="PS51160">
    <property type="entry name" value="ACYLPHOSPHATASE_3"/>
    <property type="match status" value="1"/>
</dbReference>
<dbReference type="PANTHER" id="PTHR47268">
    <property type="entry name" value="ACYLPHOSPHATASE"/>
    <property type="match status" value="1"/>
</dbReference>
<name>I4C7L1_DESTA</name>
<evidence type="ECO:0000256" key="1">
    <source>
        <dbReference type="ARBA" id="ARBA00005614"/>
    </source>
</evidence>
<feature type="domain" description="Acylphosphatase-like" evidence="7">
    <location>
        <begin position="4"/>
        <end position="91"/>
    </location>
</feature>
<gene>
    <name evidence="8" type="ordered locus">Desti_2883</name>
</gene>
<dbReference type="PROSITE" id="PS00150">
    <property type="entry name" value="ACYLPHOSPHATASE_1"/>
    <property type="match status" value="1"/>
</dbReference>
<comment type="similarity">
    <text evidence="1 6">Belongs to the acylphosphatase family.</text>
</comment>
<dbReference type="InterPro" id="IPR001792">
    <property type="entry name" value="Acylphosphatase-like_dom"/>
</dbReference>
<dbReference type="PRINTS" id="PR00112">
    <property type="entry name" value="ACYLPHPHTASE"/>
</dbReference>
<dbReference type="Gene3D" id="3.30.70.100">
    <property type="match status" value="1"/>
</dbReference>
<dbReference type="InterPro" id="IPR036046">
    <property type="entry name" value="Acylphosphatase-like_dom_sf"/>
</dbReference>
<evidence type="ECO:0000256" key="2">
    <source>
        <dbReference type="ARBA" id="ARBA00012150"/>
    </source>
</evidence>
<reference evidence="9" key="1">
    <citation type="submission" date="2012-06" db="EMBL/GenBank/DDBJ databases">
        <title>Complete sequence of chromosome of Desulfomonile tiedjei DSM 6799.</title>
        <authorList>
            <person name="Lucas S."/>
            <person name="Copeland A."/>
            <person name="Lapidus A."/>
            <person name="Glavina del Rio T."/>
            <person name="Dalin E."/>
            <person name="Tice H."/>
            <person name="Bruce D."/>
            <person name="Goodwin L."/>
            <person name="Pitluck S."/>
            <person name="Peters L."/>
            <person name="Ovchinnikova G."/>
            <person name="Zeytun A."/>
            <person name="Lu M."/>
            <person name="Kyrpides N."/>
            <person name="Mavromatis K."/>
            <person name="Ivanova N."/>
            <person name="Brettin T."/>
            <person name="Detter J.C."/>
            <person name="Han C."/>
            <person name="Larimer F."/>
            <person name="Land M."/>
            <person name="Hauser L."/>
            <person name="Markowitz V."/>
            <person name="Cheng J.-F."/>
            <person name="Hugenholtz P."/>
            <person name="Woyke T."/>
            <person name="Wu D."/>
            <person name="Spring S."/>
            <person name="Schroeder M."/>
            <person name="Brambilla E."/>
            <person name="Klenk H.-P."/>
            <person name="Eisen J.A."/>
        </authorList>
    </citation>
    <scope>NUCLEOTIDE SEQUENCE [LARGE SCALE GENOMIC DNA]</scope>
    <source>
        <strain evidence="9">ATCC 49306 / DSM 6799 / DCB-1</strain>
    </source>
</reference>
<sequence>MVIRRRVVISGLVQGVAFRWYTRSKARELGLLGWVRNLANGRVEATFEGEEQNVYKMIEWCRRGPSHSRVEDLKIYEESPTGEFSDFEIRHTGGTLW</sequence>
<dbReference type="PROSITE" id="PS00151">
    <property type="entry name" value="ACYLPHOSPHATASE_2"/>
    <property type="match status" value="1"/>
</dbReference>